<evidence type="ECO:0000256" key="4">
    <source>
        <dbReference type="ARBA" id="ARBA00023004"/>
    </source>
</evidence>
<dbReference type="InterPro" id="IPR050584">
    <property type="entry name" value="Cholesterol_7-desaturase"/>
</dbReference>
<evidence type="ECO:0000313" key="8">
    <source>
        <dbReference type="Proteomes" id="UP000650466"/>
    </source>
</evidence>
<dbReference type="Pfam" id="PF00355">
    <property type="entry name" value="Rieske"/>
    <property type="match status" value="1"/>
</dbReference>
<keyword evidence="1" id="KW-0001">2Fe-2S</keyword>
<dbReference type="AlphaFoldDB" id="A0A926KSS8"/>
<gene>
    <name evidence="7" type="ORF">ICC18_21275</name>
</gene>
<evidence type="ECO:0000256" key="3">
    <source>
        <dbReference type="ARBA" id="ARBA00023002"/>
    </source>
</evidence>
<evidence type="ECO:0000259" key="6">
    <source>
        <dbReference type="PROSITE" id="PS51296"/>
    </source>
</evidence>
<evidence type="ECO:0000256" key="1">
    <source>
        <dbReference type="ARBA" id="ARBA00022714"/>
    </source>
</evidence>
<dbReference type="PROSITE" id="PS51296">
    <property type="entry name" value="RIESKE"/>
    <property type="match status" value="1"/>
</dbReference>
<keyword evidence="4" id="KW-0408">Iron</keyword>
<organism evidence="7 8">
    <name type="scientific">Paenibacillus sedimenti</name>
    <dbReference type="NCBI Taxonomy" id="2770274"/>
    <lineage>
        <taxon>Bacteria</taxon>
        <taxon>Bacillati</taxon>
        <taxon>Bacillota</taxon>
        <taxon>Bacilli</taxon>
        <taxon>Bacillales</taxon>
        <taxon>Paenibacillaceae</taxon>
        <taxon>Paenibacillus</taxon>
    </lineage>
</organism>
<dbReference type="SUPFAM" id="SSF55961">
    <property type="entry name" value="Bet v1-like"/>
    <property type="match status" value="1"/>
</dbReference>
<dbReference type="GO" id="GO:0051213">
    <property type="term" value="F:dioxygenase activity"/>
    <property type="evidence" value="ECO:0007669"/>
    <property type="project" value="UniProtKB-KW"/>
</dbReference>
<keyword evidence="8" id="KW-1185">Reference proteome</keyword>
<evidence type="ECO:0000256" key="5">
    <source>
        <dbReference type="ARBA" id="ARBA00023014"/>
    </source>
</evidence>
<dbReference type="Gene3D" id="3.90.380.10">
    <property type="entry name" value="Naphthalene 1,2-dioxygenase Alpha Subunit, Chain A, domain 1"/>
    <property type="match status" value="1"/>
</dbReference>
<keyword evidence="3" id="KW-0560">Oxidoreductase</keyword>
<dbReference type="GO" id="GO:0004497">
    <property type="term" value="F:monooxygenase activity"/>
    <property type="evidence" value="ECO:0007669"/>
    <property type="project" value="UniProtKB-ARBA"/>
</dbReference>
<dbReference type="Proteomes" id="UP000650466">
    <property type="component" value="Unassembled WGS sequence"/>
</dbReference>
<dbReference type="EMBL" id="JACVVD010000008">
    <property type="protein sequence ID" value="MBD0382653.1"/>
    <property type="molecule type" value="Genomic_DNA"/>
</dbReference>
<dbReference type="PANTHER" id="PTHR21266">
    <property type="entry name" value="IRON-SULFUR DOMAIN CONTAINING PROTEIN"/>
    <property type="match status" value="1"/>
</dbReference>
<dbReference type="PANTHER" id="PTHR21266:SF60">
    <property type="entry name" value="3-KETOSTEROID-9-ALPHA-MONOOXYGENASE, OXYGENASE COMPONENT"/>
    <property type="match status" value="1"/>
</dbReference>
<reference evidence="7" key="1">
    <citation type="submission" date="2020-09" db="EMBL/GenBank/DDBJ databases">
        <title>Draft Genome Sequence of Paenibacillus sp. WST5.</title>
        <authorList>
            <person name="Bao Z."/>
        </authorList>
    </citation>
    <scope>NUCLEOTIDE SEQUENCE</scope>
    <source>
        <strain evidence="7">WST5</strain>
    </source>
</reference>
<dbReference type="InterPro" id="IPR036922">
    <property type="entry name" value="Rieske_2Fe-2S_sf"/>
</dbReference>
<dbReference type="InterPro" id="IPR044043">
    <property type="entry name" value="VanA_C_cat"/>
</dbReference>
<dbReference type="InterPro" id="IPR017941">
    <property type="entry name" value="Rieske_2Fe-2S"/>
</dbReference>
<dbReference type="GO" id="GO:0051537">
    <property type="term" value="F:2 iron, 2 sulfur cluster binding"/>
    <property type="evidence" value="ECO:0007669"/>
    <property type="project" value="UniProtKB-KW"/>
</dbReference>
<dbReference type="SUPFAM" id="SSF50022">
    <property type="entry name" value="ISP domain"/>
    <property type="match status" value="1"/>
</dbReference>
<name>A0A926KSS8_9BACL</name>
<proteinExistence type="predicted"/>
<evidence type="ECO:0000256" key="2">
    <source>
        <dbReference type="ARBA" id="ARBA00022723"/>
    </source>
</evidence>
<keyword evidence="5" id="KW-0411">Iron-sulfur</keyword>
<accession>A0A926KSS8</accession>
<dbReference type="Pfam" id="PF19112">
    <property type="entry name" value="VanA_C"/>
    <property type="match status" value="1"/>
</dbReference>
<sequence>MIEMALQRLHDPVLENDWHAVFLASELKDQPVGVIVLGERVAIFRSKKDVHAMQDLCIHRGAMLSKGWVQDDILVCPYHGWQYDSSGQCVCIPAQPKGEKIPLRAKAQVYACQEKYGFIWVCIGEPASDLPHFEEFANPEFRPLPCGPYKVAAAGTRVIENFTDFAHLMFVHQNLLGHPDYAELPDFQVVKEKERIYIENIPIFQPVAHSGSDKKEGTTYVYMKEVYRPLSARLSKADPSNGQTLWIMLTVLPVAAEECVVFMMVSRNYGYDVDDANFIRFQDIVFDQDARVIETQKPELLPLDLQVELNHKVDRFSIAYRRWLRELGVVVGTI</sequence>
<keyword evidence="7" id="KW-0223">Dioxygenase</keyword>
<dbReference type="GO" id="GO:0016705">
    <property type="term" value="F:oxidoreductase activity, acting on paired donors, with incorporation or reduction of molecular oxygen"/>
    <property type="evidence" value="ECO:0007669"/>
    <property type="project" value="UniProtKB-ARBA"/>
</dbReference>
<feature type="domain" description="Rieske" evidence="6">
    <location>
        <begin position="18"/>
        <end position="121"/>
    </location>
</feature>
<keyword evidence="2" id="KW-0479">Metal-binding</keyword>
<dbReference type="InterPro" id="IPR015881">
    <property type="entry name" value="ARHD_Rieske_2Fe_2S"/>
</dbReference>
<dbReference type="GO" id="GO:0005506">
    <property type="term" value="F:iron ion binding"/>
    <property type="evidence" value="ECO:0007669"/>
    <property type="project" value="InterPro"/>
</dbReference>
<protein>
    <submittedName>
        <fullName evidence="7">Aromatic ring-hydroxylating dioxygenase subunit alpha</fullName>
    </submittedName>
</protein>
<dbReference type="Gene3D" id="2.102.10.10">
    <property type="entry name" value="Rieske [2Fe-2S] iron-sulphur domain"/>
    <property type="match status" value="1"/>
</dbReference>
<evidence type="ECO:0000313" key="7">
    <source>
        <dbReference type="EMBL" id="MBD0382653.1"/>
    </source>
</evidence>
<comment type="caution">
    <text evidence="7">The sequence shown here is derived from an EMBL/GenBank/DDBJ whole genome shotgun (WGS) entry which is preliminary data.</text>
</comment>
<dbReference type="PROSITE" id="PS00570">
    <property type="entry name" value="RING_HYDROXYL_ALPHA"/>
    <property type="match status" value="1"/>
</dbReference>